<accession>A0A317KTC9</accession>
<dbReference type="SMART" id="SM00829">
    <property type="entry name" value="PKS_ER"/>
    <property type="match status" value="1"/>
</dbReference>
<dbReference type="InterPro" id="IPR036291">
    <property type="entry name" value="NAD(P)-bd_dom_sf"/>
</dbReference>
<dbReference type="EMBL" id="QGTD01000021">
    <property type="protein sequence ID" value="PWU66533.1"/>
    <property type="molecule type" value="Genomic_DNA"/>
</dbReference>
<dbReference type="Pfam" id="PF08240">
    <property type="entry name" value="ADH_N"/>
    <property type="match status" value="1"/>
</dbReference>
<evidence type="ECO:0000313" key="4">
    <source>
        <dbReference type="EMBL" id="PWU66533.1"/>
    </source>
</evidence>
<dbReference type="AlphaFoldDB" id="A0A317KTC9"/>
<dbReference type="Gene3D" id="3.90.180.10">
    <property type="entry name" value="Medium-chain alcohol dehydrogenases, catalytic domain"/>
    <property type="match status" value="1"/>
</dbReference>
<name>A0A317KTC9_9BACI</name>
<dbReference type="InterPro" id="IPR020843">
    <property type="entry name" value="ER"/>
</dbReference>
<dbReference type="InterPro" id="IPR011032">
    <property type="entry name" value="GroES-like_sf"/>
</dbReference>
<gene>
    <name evidence="4" type="ORF">DLJ74_19085</name>
</gene>
<dbReference type="SUPFAM" id="SSF50129">
    <property type="entry name" value="GroES-like"/>
    <property type="match status" value="1"/>
</dbReference>
<evidence type="ECO:0000256" key="1">
    <source>
        <dbReference type="ARBA" id="ARBA00022857"/>
    </source>
</evidence>
<dbReference type="Pfam" id="PF13602">
    <property type="entry name" value="ADH_zinc_N_2"/>
    <property type="match status" value="1"/>
</dbReference>
<dbReference type="CDD" id="cd05289">
    <property type="entry name" value="MDR_like_2"/>
    <property type="match status" value="1"/>
</dbReference>
<evidence type="ECO:0000259" key="3">
    <source>
        <dbReference type="SMART" id="SM00829"/>
    </source>
</evidence>
<dbReference type="OrthoDB" id="9792162at2"/>
<dbReference type="GO" id="GO:0070402">
    <property type="term" value="F:NADPH binding"/>
    <property type="evidence" value="ECO:0007669"/>
    <property type="project" value="TreeGrafter"/>
</dbReference>
<dbReference type="GO" id="GO:0016651">
    <property type="term" value="F:oxidoreductase activity, acting on NAD(P)H"/>
    <property type="evidence" value="ECO:0007669"/>
    <property type="project" value="TreeGrafter"/>
</dbReference>
<keyword evidence="1" id="KW-0521">NADP</keyword>
<protein>
    <submittedName>
        <fullName evidence="4">Alcohol dehydrogenase</fullName>
    </submittedName>
</protein>
<reference evidence="4 5" key="1">
    <citation type="submission" date="2018-05" db="EMBL/GenBank/DDBJ databases">
        <title>Genomic analysis of Gracilibacillus dipsosauri DD1 reveals novel features of a salt-tolerant amylase.</title>
        <authorList>
            <person name="Deutch C.E."/>
            <person name="Yang S."/>
        </authorList>
    </citation>
    <scope>NUCLEOTIDE SEQUENCE [LARGE SCALE GENOMIC DNA]</scope>
    <source>
        <strain evidence="4 5">DD1</strain>
    </source>
</reference>
<dbReference type="Proteomes" id="UP000245624">
    <property type="component" value="Unassembled WGS sequence"/>
</dbReference>
<dbReference type="Gene3D" id="3.40.50.720">
    <property type="entry name" value="NAD(P)-binding Rossmann-like Domain"/>
    <property type="match status" value="1"/>
</dbReference>
<dbReference type="SUPFAM" id="SSF51735">
    <property type="entry name" value="NAD(P)-binding Rossmann-fold domains"/>
    <property type="match status" value="1"/>
</dbReference>
<organism evidence="4 5">
    <name type="scientific">Gracilibacillus dipsosauri</name>
    <dbReference type="NCBI Taxonomy" id="178340"/>
    <lineage>
        <taxon>Bacteria</taxon>
        <taxon>Bacillati</taxon>
        <taxon>Bacillota</taxon>
        <taxon>Bacilli</taxon>
        <taxon>Bacillales</taxon>
        <taxon>Bacillaceae</taxon>
        <taxon>Gracilibacillus</taxon>
    </lineage>
</organism>
<proteinExistence type="predicted"/>
<dbReference type="InterPro" id="IPR013154">
    <property type="entry name" value="ADH-like_N"/>
</dbReference>
<dbReference type="InterPro" id="IPR002364">
    <property type="entry name" value="Quin_OxRdtase/zeta-crystal_CS"/>
</dbReference>
<dbReference type="GO" id="GO:0008270">
    <property type="term" value="F:zinc ion binding"/>
    <property type="evidence" value="ECO:0007669"/>
    <property type="project" value="InterPro"/>
</dbReference>
<feature type="domain" description="Enoyl reductase (ER)" evidence="3">
    <location>
        <begin position="10"/>
        <end position="301"/>
    </location>
</feature>
<dbReference type="RefSeq" id="WP_109985670.1">
    <property type="nucleotide sequence ID" value="NZ_QGTD01000021.1"/>
</dbReference>
<dbReference type="PANTHER" id="PTHR48106">
    <property type="entry name" value="QUINONE OXIDOREDUCTASE PIG3-RELATED"/>
    <property type="match status" value="1"/>
</dbReference>
<keyword evidence="2" id="KW-0560">Oxidoreductase</keyword>
<evidence type="ECO:0000256" key="2">
    <source>
        <dbReference type="ARBA" id="ARBA00023002"/>
    </source>
</evidence>
<keyword evidence="5" id="KW-1185">Reference proteome</keyword>
<evidence type="ECO:0000313" key="5">
    <source>
        <dbReference type="Proteomes" id="UP000245624"/>
    </source>
</evidence>
<dbReference type="PROSITE" id="PS01162">
    <property type="entry name" value="QOR_ZETA_CRYSTAL"/>
    <property type="match status" value="1"/>
</dbReference>
<sequence length="304" mass="32550">MKAVAFHSPGTPDVLQIMEFDPPVPKHNQVRVKVKAAGVQPVDCAIRGQGFSPPGVEIRYPQILGNEFAGIIDVVGAGVEDFSVGDEVIGWSLLSSYAEYVVVPTSQIVKKPKSMSWEEAGVFTASGQTAHTALQELGIGKGDTLLVHAAAGGVGTFAVQLARAWGATVIGTASPNNHDYLRTLGAIPVTYGEGLVERVRKLAPNGIDAALDAAGEEALRASIELIQDKKRIGTIVAFDLSNELGTIPIRSKRSVFRLSELTQMYEKGLLRVFLSQTFPLHRAADAHRAVETRHVRGKIALIVN</sequence>
<comment type="caution">
    <text evidence="4">The sequence shown here is derived from an EMBL/GenBank/DDBJ whole genome shotgun (WGS) entry which is preliminary data.</text>
</comment>